<accession>A0ABY8R7N2</accession>
<evidence type="ECO:0000313" key="2">
    <source>
        <dbReference type="Proteomes" id="UP001239169"/>
    </source>
</evidence>
<reference evidence="1 2" key="1">
    <citation type="submission" date="2023-04" db="EMBL/GenBank/DDBJ databases">
        <title>Bacteria Genome Submission.</title>
        <authorList>
            <person name="Isaac P."/>
        </authorList>
    </citation>
    <scope>NUCLEOTIDE SEQUENCE [LARGE SCALE GENOMIC DNA]</scope>
    <source>
        <strain evidence="1 2">SampleS7P1</strain>
        <plasmid evidence="1 2">unnamed4</plasmid>
    </source>
</reference>
<name>A0ABY8R7N2_PARBF</name>
<dbReference type="EMBL" id="CP124689">
    <property type="protein sequence ID" value="WGX77557.1"/>
    <property type="molecule type" value="Genomic_DNA"/>
</dbReference>
<sequence>MRDITEDLSKATSVPHKLWEFEDLMKDVGGYKHKSLEEIEDEHKKRFYRKNKRVSKGFKKKNK</sequence>
<keyword evidence="1" id="KW-0614">Plasmid</keyword>
<organism evidence="1 2">
    <name type="scientific">Paraclostridium bifermentans</name>
    <name type="common">Clostridium bifermentans</name>
    <dbReference type="NCBI Taxonomy" id="1490"/>
    <lineage>
        <taxon>Bacteria</taxon>
        <taxon>Bacillati</taxon>
        <taxon>Bacillota</taxon>
        <taxon>Clostridia</taxon>
        <taxon>Peptostreptococcales</taxon>
        <taxon>Peptostreptococcaceae</taxon>
        <taxon>Paraclostridium</taxon>
    </lineage>
</organism>
<keyword evidence="2" id="KW-1185">Reference proteome</keyword>
<dbReference type="Proteomes" id="UP001239169">
    <property type="component" value="Plasmid unnamed4"/>
</dbReference>
<proteinExistence type="predicted"/>
<protein>
    <submittedName>
        <fullName evidence="1">Uncharacterized protein</fullName>
    </submittedName>
</protein>
<evidence type="ECO:0000313" key="1">
    <source>
        <dbReference type="EMBL" id="WGX77557.1"/>
    </source>
</evidence>
<geneLocation type="plasmid" evidence="1 2">
    <name>unnamed4</name>
</geneLocation>
<gene>
    <name evidence="1" type="ORF">QJS64_20310</name>
</gene>